<evidence type="ECO:0000313" key="2">
    <source>
        <dbReference type="Proteomes" id="UP001549320"/>
    </source>
</evidence>
<organism evidence="1 2">
    <name type="scientific">Ottowia thiooxydans</name>
    <dbReference type="NCBI Taxonomy" id="219182"/>
    <lineage>
        <taxon>Bacteria</taxon>
        <taxon>Pseudomonadati</taxon>
        <taxon>Pseudomonadota</taxon>
        <taxon>Betaproteobacteria</taxon>
        <taxon>Burkholderiales</taxon>
        <taxon>Comamonadaceae</taxon>
        <taxon>Ottowia</taxon>
    </lineage>
</organism>
<keyword evidence="2" id="KW-1185">Reference proteome</keyword>
<protein>
    <submittedName>
        <fullName evidence="1">Type III secretion system chaperone SycN</fullName>
    </submittedName>
</protein>
<accession>A0ABV2QGC6</accession>
<comment type="caution">
    <text evidence="1">The sequence shown here is derived from an EMBL/GenBank/DDBJ whole genome shotgun (WGS) entry which is preliminary data.</text>
</comment>
<dbReference type="Gene3D" id="3.30.1460.10">
    <property type="match status" value="1"/>
</dbReference>
<gene>
    <name evidence="1" type="ORF">ABIE13_005229</name>
</gene>
<sequence length="142" mass="15812">MLPRTRLTQPSTERTSEVKRLEQALADFGQEMGVQNLATGPTGVVELRFDHGATLGFFRQGEEVVLHWAEPAPYEGTGLLLRAFKRSSDPSPGDPPLQVGLRQVDGVDKLVLATRLAEDQCDAREFQRVTAWLREFAHALKN</sequence>
<name>A0ABV2QGC6_9BURK</name>
<evidence type="ECO:0000313" key="1">
    <source>
        <dbReference type="EMBL" id="MET4580090.1"/>
    </source>
</evidence>
<dbReference type="EMBL" id="JBEPSH010000014">
    <property type="protein sequence ID" value="MET4580090.1"/>
    <property type="molecule type" value="Genomic_DNA"/>
</dbReference>
<dbReference type="SUPFAM" id="SSF69635">
    <property type="entry name" value="Type III secretory system chaperone-like"/>
    <property type="match status" value="1"/>
</dbReference>
<proteinExistence type="predicted"/>
<reference evidence="1 2" key="1">
    <citation type="submission" date="2024-06" db="EMBL/GenBank/DDBJ databases">
        <title>Sorghum-associated microbial communities from plants grown in Nebraska, USA.</title>
        <authorList>
            <person name="Schachtman D."/>
        </authorList>
    </citation>
    <scope>NUCLEOTIDE SEQUENCE [LARGE SCALE GENOMIC DNA]</scope>
    <source>
        <strain evidence="1 2">2709</strain>
    </source>
</reference>
<dbReference type="Proteomes" id="UP001549320">
    <property type="component" value="Unassembled WGS sequence"/>
</dbReference>